<reference evidence="2" key="1">
    <citation type="submission" date="2009-07" db="EMBL/GenBank/DDBJ databases">
        <authorList>
            <person name="Weinstock G."/>
            <person name="Sodergren E."/>
            <person name="Clifton S."/>
            <person name="Fulton L."/>
            <person name="Fulton B."/>
            <person name="Courtney L."/>
            <person name="Fronick C."/>
            <person name="Harrison M."/>
            <person name="Strong C."/>
            <person name="Farmer C."/>
            <person name="Delahaunty K."/>
            <person name="Markovic C."/>
            <person name="Hall O."/>
            <person name="Minx P."/>
            <person name="Tomlinson C."/>
            <person name="Mitreva M."/>
            <person name="Nelson J."/>
            <person name="Hou S."/>
            <person name="Wollam A."/>
            <person name="Pepin K.H."/>
            <person name="Johnson M."/>
            <person name="Bhonagiri V."/>
            <person name="Nash W.E."/>
            <person name="Warren W."/>
            <person name="Chinwalla A."/>
            <person name="Mardis E.R."/>
            <person name="Wilson R.K."/>
        </authorList>
    </citation>
    <scope>NUCLEOTIDE SEQUENCE [LARGE SCALE GENOMIC DNA]</scope>
    <source>
        <strain evidence="2">DSM 14469</strain>
    </source>
</reference>
<evidence type="ECO:0000256" key="1">
    <source>
        <dbReference type="SAM" id="Phobius"/>
    </source>
</evidence>
<organism evidence="2 3">
    <name type="scientific">Marvinbryantia formatexigens DSM 14469</name>
    <dbReference type="NCBI Taxonomy" id="478749"/>
    <lineage>
        <taxon>Bacteria</taxon>
        <taxon>Bacillati</taxon>
        <taxon>Bacillota</taxon>
        <taxon>Clostridia</taxon>
        <taxon>Lachnospirales</taxon>
        <taxon>Lachnospiraceae</taxon>
        <taxon>Marvinbryantia</taxon>
    </lineage>
</organism>
<dbReference type="Proteomes" id="UP000005561">
    <property type="component" value="Unassembled WGS sequence"/>
</dbReference>
<keyword evidence="1" id="KW-0812">Transmembrane</keyword>
<dbReference type="eggNOG" id="COG2715">
    <property type="taxonomic scope" value="Bacteria"/>
</dbReference>
<dbReference type="AlphaFoldDB" id="C6LAQ5"/>
<proteinExistence type="predicted"/>
<dbReference type="RefSeq" id="WP_006860497.1">
    <property type="nucleotide sequence ID" value="NZ_ACCL02000003.1"/>
</dbReference>
<dbReference type="STRING" id="168384.SAMN05660368_03883"/>
<name>C6LAQ5_9FIRM</name>
<dbReference type="EMBL" id="ACCL02000003">
    <property type="protein sequence ID" value="EET62036.1"/>
    <property type="molecule type" value="Genomic_DNA"/>
</dbReference>
<evidence type="ECO:0000313" key="3">
    <source>
        <dbReference type="Proteomes" id="UP000005561"/>
    </source>
</evidence>
<keyword evidence="1" id="KW-1133">Transmembrane helix</keyword>
<sequence length="248" mass="26585">MNFLWGGMIVVGILYGAMNGTMQEVADAALSSAKEAVTLCITMAGVMSLWTGLMKIAEESGIVAGMTRAIAPFIRFMFPRIPSDHPANQQISMNIIANVLGLGWAATPAGLKAMEELEKLEEERRRDAAGKTEADIIHNGWEKKSADMAQSSVVQSGVVQGSTAHKKNGRCRWERGGMPPGVASNEMCTFLILNISSLQLIPVNIIAYRAQYGSVNPTAIVGPGILATAVSTAVAVVFCKMMDKKRRV</sequence>
<accession>C6LAQ5</accession>
<feature type="transmembrane region" description="Helical" evidence="1">
    <location>
        <begin position="220"/>
        <end position="239"/>
    </location>
</feature>
<gene>
    <name evidence="2" type="ORF">BRYFOR_05699</name>
</gene>
<keyword evidence="3" id="KW-1185">Reference proteome</keyword>
<keyword evidence="1" id="KW-0472">Membrane</keyword>
<protein>
    <recommendedName>
        <fullName evidence="4">Transporter gate domain protein</fullName>
    </recommendedName>
</protein>
<evidence type="ECO:0008006" key="4">
    <source>
        <dbReference type="Google" id="ProtNLM"/>
    </source>
</evidence>
<dbReference type="OrthoDB" id="9782481at2"/>
<evidence type="ECO:0000313" key="2">
    <source>
        <dbReference type="EMBL" id="EET62036.1"/>
    </source>
</evidence>
<comment type="caution">
    <text evidence="2">The sequence shown here is derived from an EMBL/GenBank/DDBJ whole genome shotgun (WGS) entry which is preliminary data.</text>
</comment>